<organism evidence="2 3">
    <name type="scientific">Austropuccinia psidii MF-1</name>
    <dbReference type="NCBI Taxonomy" id="1389203"/>
    <lineage>
        <taxon>Eukaryota</taxon>
        <taxon>Fungi</taxon>
        <taxon>Dikarya</taxon>
        <taxon>Basidiomycota</taxon>
        <taxon>Pucciniomycotina</taxon>
        <taxon>Pucciniomycetes</taxon>
        <taxon>Pucciniales</taxon>
        <taxon>Sphaerophragmiaceae</taxon>
        <taxon>Austropuccinia</taxon>
    </lineage>
</organism>
<feature type="domain" description="Tf2-1-like SH3-like" evidence="1">
    <location>
        <begin position="97"/>
        <end position="158"/>
    </location>
</feature>
<evidence type="ECO:0000313" key="2">
    <source>
        <dbReference type="EMBL" id="MBW0491963.1"/>
    </source>
</evidence>
<dbReference type="PANTHER" id="PTHR37984">
    <property type="entry name" value="PROTEIN CBG26694"/>
    <property type="match status" value="1"/>
</dbReference>
<evidence type="ECO:0000313" key="3">
    <source>
        <dbReference type="Proteomes" id="UP000765509"/>
    </source>
</evidence>
<sequence length="164" mass="19150">MYVSYHQDDWKIQLPLAEFAYNHSEHSPSRKSPSFTIYGRIPRFDSIHISEDTPSGKLSERLQLVQQVVKEELESEIRLFKKYSHINRSIPPDFQPGDKVWLAAMSIKTTRPTNKLSEKWLGPFEVLKKIGSHEYHLKLPQQWKSVNPVFHLSLLKPVKKISLT</sequence>
<dbReference type="Proteomes" id="UP000765509">
    <property type="component" value="Unassembled WGS sequence"/>
</dbReference>
<accession>A0A9Q3H4U4</accession>
<evidence type="ECO:0000259" key="1">
    <source>
        <dbReference type="Pfam" id="PF24626"/>
    </source>
</evidence>
<dbReference type="InterPro" id="IPR050951">
    <property type="entry name" value="Retrovirus_Pol_polyprotein"/>
</dbReference>
<keyword evidence="3" id="KW-1185">Reference proteome</keyword>
<reference evidence="2" key="1">
    <citation type="submission" date="2021-03" db="EMBL/GenBank/DDBJ databases">
        <title>Draft genome sequence of rust myrtle Austropuccinia psidii MF-1, a brazilian biotype.</title>
        <authorList>
            <person name="Quecine M.C."/>
            <person name="Pachon D.M.R."/>
            <person name="Bonatelli M.L."/>
            <person name="Correr F.H."/>
            <person name="Franceschini L.M."/>
            <person name="Leite T.F."/>
            <person name="Margarido G.R.A."/>
            <person name="Almeida C.A."/>
            <person name="Ferrarezi J.A."/>
            <person name="Labate C.A."/>
        </authorList>
    </citation>
    <scope>NUCLEOTIDE SEQUENCE</scope>
    <source>
        <strain evidence="2">MF-1</strain>
    </source>
</reference>
<dbReference type="GO" id="GO:0003676">
    <property type="term" value="F:nucleic acid binding"/>
    <property type="evidence" value="ECO:0007669"/>
    <property type="project" value="InterPro"/>
</dbReference>
<dbReference type="Gene3D" id="3.30.420.10">
    <property type="entry name" value="Ribonuclease H-like superfamily/Ribonuclease H"/>
    <property type="match status" value="1"/>
</dbReference>
<comment type="caution">
    <text evidence="2">The sequence shown here is derived from an EMBL/GenBank/DDBJ whole genome shotgun (WGS) entry which is preliminary data.</text>
</comment>
<dbReference type="Pfam" id="PF24626">
    <property type="entry name" value="SH3_Tf2-1"/>
    <property type="match status" value="1"/>
</dbReference>
<name>A0A9Q3H4U4_9BASI</name>
<dbReference type="EMBL" id="AVOT02011347">
    <property type="protein sequence ID" value="MBW0491963.1"/>
    <property type="molecule type" value="Genomic_DNA"/>
</dbReference>
<dbReference type="PANTHER" id="PTHR37984:SF5">
    <property type="entry name" value="PROTEIN NYNRIN-LIKE"/>
    <property type="match status" value="1"/>
</dbReference>
<dbReference type="InterPro" id="IPR056924">
    <property type="entry name" value="SH3_Tf2-1"/>
</dbReference>
<dbReference type="AlphaFoldDB" id="A0A9Q3H4U4"/>
<dbReference type="InterPro" id="IPR036397">
    <property type="entry name" value="RNaseH_sf"/>
</dbReference>
<protein>
    <recommendedName>
        <fullName evidence="1">Tf2-1-like SH3-like domain-containing protein</fullName>
    </recommendedName>
</protein>
<gene>
    <name evidence="2" type="ORF">O181_031678</name>
</gene>
<dbReference type="OrthoDB" id="2630497at2759"/>
<proteinExistence type="predicted"/>